<evidence type="ECO:0000256" key="1">
    <source>
        <dbReference type="SAM" id="MobiDB-lite"/>
    </source>
</evidence>
<name>A0A2W2C8N7_9ACTN</name>
<protein>
    <recommendedName>
        <fullName evidence="4">DUF5709 domain-containing protein</fullName>
    </recommendedName>
</protein>
<gene>
    <name evidence="2" type="ORF">C1I92_18165</name>
</gene>
<accession>A0A2W2C8N7</accession>
<proteinExistence type="predicted"/>
<organism evidence="2 3">
    <name type="scientific">Jiangella anatolica</name>
    <dbReference type="NCBI Taxonomy" id="2670374"/>
    <lineage>
        <taxon>Bacteria</taxon>
        <taxon>Bacillati</taxon>
        <taxon>Actinomycetota</taxon>
        <taxon>Actinomycetes</taxon>
        <taxon>Jiangellales</taxon>
        <taxon>Jiangellaceae</taxon>
        <taxon>Jiangella</taxon>
    </lineage>
</organism>
<reference evidence="2 3" key="1">
    <citation type="submission" date="2018-01" db="EMBL/GenBank/DDBJ databases">
        <title>Draft genome sequence of Jiangella sp. GTF31.</title>
        <authorList>
            <person name="Sahin N."/>
            <person name="Ay H."/>
            <person name="Saygin H."/>
        </authorList>
    </citation>
    <scope>NUCLEOTIDE SEQUENCE [LARGE SCALE GENOMIC DNA]</scope>
    <source>
        <strain evidence="2 3">GTF31</strain>
    </source>
</reference>
<evidence type="ECO:0008006" key="4">
    <source>
        <dbReference type="Google" id="ProtNLM"/>
    </source>
</evidence>
<sequence length="97" mass="10418">MSDPNDPDDGYNRDPGATQEEAGVPEIADDLRPVDDIPEPEGRAVPVDAPTPALFEDESERTLEDRLAAEEPDTETTADEPSTAGDGVTGMHIENDR</sequence>
<dbReference type="Proteomes" id="UP000248764">
    <property type="component" value="Unassembled WGS sequence"/>
</dbReference>
<dbReference type="RefSeq" id="WP_111256065.1">
    <property type="nucleotide sequence ID" value="NZ_POTW01000044.1"/>
</dbReference>
<evidence type="ECO:0000313" key="2">
    <source>
        <dbReference type="EMBL" id="PZF82136.1"/>
    </source>
</evidence>
<keyword evidence="3" id="KW-1185">Reference proteome</keyword>
<evidence type="ECO:0000313" key="3">
    <source>
        <dbReference type="Proteomes" id="UP000248764"/>
    </source>
</evidence>
<dbReference type="EMBL" id="POTW01000044">
    <property type="protein sequence ID" value="PZF82136.1"/>
    <property type="molecule type" value="Genomic_DNA"/>
</dbReference>
<comment type="caution">
    <text evidence="2">The sequence shown here is derived from an EMBL/GenBank/DDBJ whole genome shotgun (WGS) entry which is preliminary data.</text>
</comment>
<feature type="compositionally biased region" description="Basic and acidic residues" evidence="1">
    <location>
        <begin position="60"/>
        <end position="69"/>
    </location>
</feature>
<dbReference type="AlphaFoldDB" id="A0A2W2C8N7"/>
<feature type="region of interest" description="Disordered" evidence="1">
    <location>
        <begin position="1"/>
        <end position="97"/>
    </location>
</feature>